<dbReference type="GO" id="GO:1990429">
    <property type="term" value="C:peroxisomal importomer complex"/>
    <property type="evidence" value="ECO:0007669"/>
    <property type="project" value="TreeGrafter"/>
</dbReference>
<evidence type="ECO:0000313" key="13">
    <source>
        <dbReference type="EMBL" id="CAG6643396.1"/>
    </source>
</evidence>
<dbReference type="EMBL" id="HBUF01369152">
    <property type="protein sequence ID" value="CAG6725215.1"/>
    <property type="molecule type" value="Transcribed_RNA"/>
</dbReference>
<dbReference type="EMBL" id="HBUF01369150">
    <property type="protein sequence ID" value="CAG6725213.1"/>
    <property type="molecule type" value="Transcribed_RNA"/>
</dbReference>
<dbReference type="Gene3D" id="1.10.10.10">
    <property type="entry name" value="Winged helix-like DNA-binding domain superfamily/Winged helix DNA-binding domain"/>
    <property type="match status" value="1"/>
</dbReference>
<evidence type="ECO:0000256" key="10">
    <source>
        <dbReference type="RuleBase" id="RU367032"/>
    </source>
</evidence>
<keyword evidence="6 10" id="KW-0576">Peroxisome</keyword>
<keyword evidence="3 10" id="KW-0653">Protein transport</keyword>
<dbReference type="PANTHER" id="PTHR23058:SF0">
    <property type="entry name" value="PEROXISOMAL MEMBRANE PROTEIN PEX14"/>
    <property type="match status" value="1"/>
</dbReference>
<dbReference type="InterPro" id="IPR006785">
    <property type="entry name" value="Pex14_N"/>
</dbReference>
<comment type="subcellular location">
    <subcellularLocation>
        <location evidence="9 10">Peroxisome membrane</location>
    </subcellularLocation>
</comment>
<dbReference type="InterPro" id="IPR025655">
    <property type="entry name" value="PEX14"/>
</dbReference>
<feature type="compositionally biased region" description="Basic and acidic residues" evidence="11">
    <location>
        <begin position="252"/>
        <end position="266"/>
    </location>
</feature>
<dbReference type="GO" id="GO:0016560">
    <property type="term" value="P:protein import into peroxisome matrix, docking"/>
    <property type="evidence" value="ECO:0007669"/>
    <property type="project" value="UniProtKB-UniRule"/>
</dbReference>
<evidence type="ECO:0000256" key="7">
    <source>
        <dbReference type="ARBA" id="ARBA00029502"/>
    </source>
</evidence>
<dbReference type="Pfam" id="PF04695">
    <property type="entry name" value="Pex14_N"/>
    <property type="match status" value="1"/>
</dbReference>
<dbReference type="GO" id="GO:0005102">
    <property type="term" value="F:signaling receptor binding"/>
    <property type="evidence" value="ECO:0007669"/>
    <property type="project" value="TreeGrafter"/>
</dbReference>
<feature type="compositionally biased region" description="Low complexity" evidence="11">
    <location>
        <begin position="275"/>
        <end position="289"/>
    </location>
</feature>
<protein>
    <recommendedName>
        <fullName evidence="7 10">Peroxisomal membrane protein PEX14</fullName>
    </recommendedName>
    <alternativeName>
        <fullName evidence="8 10">Peroxin-14</fullName>
    </alternativeName>
</protein>
<dbReference type="EMBL" id="HBUF01235918">
    <property type="protein sequence ID" value="CAG6675224.1"/>
    <property type="molecule type" value="Transcribed_RNA"/>
</dbReference>
<reference evidence="13" key="1">
    <citation type="submission" date="2021-05" db="EMBL/GenBank/DDBJ databases">
        <authorList>
            <person name="Alioto T."/>
            <person name="Alioto T."/>
            <person name="Gomez Garrido J."/>
        </authorList>
    </citation>
    <scope>NUCLEOTIDE SEQUENCE</scope>
</reference>
<accession>A0A8D8R470</accession>
<feature type="domain" description="Peroxisome membrane anchor protein Pex14p N-terminal" evidence="12">
    <location>
        <begin position="20"/>
        <end position="58"/>
    </location>
</feature>
<dbReference type="PANTHER" id="PTHR23058">
    <property type="entry name" value="PEROXISOMAL MEMBRANE PROTEIN PEX14"/>
    <property type="match status" value="1"/>
</dbReference>
<keyword evidence="4" id="KW-0811">Translocation</keyword>
<dbReference type="EMBL" id="HBUF01127103">
    <property type="protein sequence ID" value="CAG6643398.1"/>
    <property type="molecule type" value="Transcribed_RNA"/>
</dbReference>
<dbReference type="GO" id="GO:0005778">
    <property type="term" value="C:peroxisomal membrane"/>
    <property type="evidence" value="ECO:0007669"/>
    <property type="project" value="UniProtKB-SubCell"/>
</dbReference>
<proteinExistence type="inferred from homology"/>
<dbReference type="EMBL" id="HBUF01522446">
    <property type="protein sequence ID" value="CAG6749254.1"/>
    <property type="molecule type" value="Transcribed_RNA"/>
</dbReference>
<sequence length="289" mass="32126">MEPLEQQPPVVIEKPKDPPREKLINTAVAFLKLPQVQASPLKGKQEFLRSKGLTDEEVRISCEIAGAFDQVGGKNQNAFISDISSNNYALIQQVPQRQWLFVIKDVASIAAIVVGIFFMSQAIYQKYLQKYFANNNKKDRKSVQESQSDMIIQMKSDVTEQFLFVQSKLTDLDTKISKLVQNQESQDLENQINNKQIEDLRGEVLSLKGLLLNRKQFPTPSILPSGGTPSIPSWQLKHDSPKSTGSGSGHQDSIESSKHTSDHSEGSEPEIISKDNGSNGSDSSLEIVK</sequence>
<keyword evidence="2 10" id="KW-0813">Transport</keyword>
<evidence type="ECO:0000256" key="3">
    <source>
        <dbReference type="ARBA" id="ARBA00022927"/>
    </source>
</evidence>
<dbReference type="EMBL" id="HBUF01235919">
    <property type="protein sequence ID" value="CAG6675226.1"/>
    <property type="molecule type" value="Transcribed_RNA"/>
</dbReference>
<dbReference type="EMBL" id="HBUF01235920">
    <property type="protein sequence ID" value="CAG6675228.1"/>
    <property type="molecule type" value="Transcribed_RNA"/>
</dbReference>
<dbReference type="EMBL" id="HBUF01522445">
    <property type="protein sequence ID" value="CAG6749253.1"/>
    <property type="molecule type" value="Transcribed_RNA"/>
</dbReference>
<dbReference type="EMBL" id="HBUF01369151">
    <property type="protein sequence ID" value="CAG6725214.1"/>
    <property type="molecule type" value="Transcribed_RNA"/>
</dbReference>
<feature type="region of interest" description="Disordered" evidence="11">
    <location>
        <begin position="218"/>
        <end position="289"/>
    </location>
</feature>
<evidence type="ECO:0000259" key="12">
    <source>
        <dbReference type="Pfam" id="PF04695"/>
    </source>
</evidence>
<evidence type="ECO:0000256" key="2">
    <source>
        <dbReference type="ARBA" id="ARBA00022448"/>
    </source>
</evidence>
<dbReference type="AlphaFoldDB" id="A0A8D8R470"/>
<comment type="function">
    <text evidence="10">Component of the PEX13-PEX14 docking complex, a translocon channel that specifically mediates the import of peroxisomal cargo proteins bound to PEX5 receptor. The PEX13-PEX14 docking complex forms a large import pore which can be opened to a diameter of about 9 nm. Mechanistically, PEX5 receptor along with cargo proteins associates with the PEX14 subunit of the PEX13-PEX14 docking complex in the cytosol, leading to the insertion of the receptor into the organelle membrane with the concomitant translocation of the cargo into the peroxisome matrix.</text>
</comment>
<evidence type="ECO:0000256" key="11">
    <source>
        <dbReference type="SAM" id="MobiDB-lite"/>
    </source>
</evidence>
<dbReference type="EMBL" id="HBUF01127102">
    <property type="protein sequence ID" value="CAG6643396.1"/>
    <property type="molecule type" value="Transcribed_RNA"/>
</dbReference>
<evidence type="ECO:0000256" key="6">
    <source>
        <dbReference type="ARBA" id="ARBA00023140"/>
    </source>
</evidence>
<evidence type="ECO:0000256" key="8">
    <source>
        <dbReference type="ARBA" id="ARBA00029691"/>
    </source>
</evidence>
<evidence type="ECO:0000256" key="5">
    <source>
        <dbReference type="ARBA" id="ARBA00023136"/>
    </source>
</evidence>
<evidence type="ECO:0000256" key="1">
    <source>
        <dbReference type="ARBA" id="ARBA00005443"/>
    </source>
</evidence>
<name>A0A8D8R470_9HEMI</name>
<dbReference type="EMBL" id="HBUF01127101">
    <property type="protein sequence ID" value="CAG6643394.1"/>
    <property type="molecule type" value="Transcribed_RNA"/>
</dbReference>
<evidence type="ECO:0000256" key="4">
    <source>
        <dbReference type="ARBA" id="ARBA00023010"/>
    </source>
</evidence>
<organism evidence="13">
    <name type="scientific">Cacopsylla melanoneura</name>
    <dbReference type="NCBI Taxonomy" id="428564"/>
    <lineage>
        <taxon>Eukaryota</taxon>
        <taxon>Metazoa</taxon>
        <taxon>Ecdysozoa</taxon>
        <taxon>Arthropoda</taxon>
        <taxon>Hexapoda</taxon>
        <taxon>Insecta</taxon>
        <taxon>Pterygota</taxon>
        <taxon>Neoptera</taxon>
        <taxon>Paraneoptera</taxon>
        <taxon>Hemiptera</taxon>
        <taxon>Sternorrhyncha</taxon>
        <taxon>Psylloidea</taxon>
        <taxon>Psyllidae</taxon>
        <taxon>Psyllinae</taxon>
        <taxon>Cacopsylla</taxon>
    </lineage>
</organism>
<feature type="compositionally biased region" description="Polar residues" evidence="11">
    <location>
        <begin position="242"/>
        <end position="251"/>
    </location>
</feature>
<evidence type="ECO:0000256" key="9">
    <source>
        <dbReference type="ARBA" id="ARBA00046271"/>
    </source>
</evidence>
<dbReference type="EMBL" id="HBUF01235921">
    <property type="protein sequence ID" value="CAG6675230.1"/>
    <property type="molecule type" value="Transcribed_RNA"/>
</dbReference>
<keyword evidence="5 10" id="KW-0472">Membrane</keyword>
<comment type="similarity">
    <text evidence="1 10">Belongs to the peroxin-14 family.</text>
</comment>
<dbReference type="InterPro" id="IPR036388">
    <property type="entry name" value="WH-like_DNA-bd_sf"/>
</dbReference>